<dbReference type="Pfam" id="PF06985">
    <property type="entry name" value="HET"/>
    <property type="match status" value="1"/>
</dbReference>
<dbReference type="InterPro" id="IPR010730">
    <property type="entry name" value="HET"/>
</dbReference>
<dbReference type="Proteomes" id="UP001321760">
    <property type="component" value="Unassembled WGS sequence"/>
</dbReference>
<name>A0AAV9G761_9PEZI</name>
<sequence>MCQKIHARFRCAEFHEGYGEPEERFKRIKDCAAFQKGIDCKEWGIVYEPDEDEHDQYCPECSGLRPLAGKRPKIDMPAESDDKPAGMRPESQRITSRLKNASCEDCSTGSLHHMDSSLAIFEEKAAAGCNFASVILEGLDRFGIARSSVTNISNQHYRVGRIKLNTLGPTSQQSLQFCTLRHSPWPEMKPGVFVPEDPFSSSCMQQMRIWLQDCLHSHQDCKRPEAAWSLPTRVIDVGSRSDDAPFLYISNREAKPYTTLSYRWGSDMRCLATTQNLARLQKGIDWDRLPPTFQDAIRITRYLRIRYLWIDALCIVQNDEEDWRRESGRMASIYGNSTLTLSATSSASPSDGLSLKRPSVVYEHLGPDGANHSVHVRGVMHHDFIRRSYWGVSSDWDRDKYHTLWRGWCFQERLLSTRVLHFTHCEMVWDCRSSWCCECDPVLDSDGGPSVLRRFDRFRQAATTKRREELDNDSGGLYWTEILREFSTTRLAYDSDKLPAISGIARSLSGSILGRYYAGLWEYNLVHQLMWYRRPSGIPRSFGKPSTEYIAPTFSPLSRPAGRVAFFGGRDNDIQTEVNGVHVTPLNDSDPTGAVADGYITLSGPLLAIFIDSMERHKFPQSGYRIKFRAVLEPGALESLTWTPDADGLAELVKPNDKLLLLQIEASYSLVLRKSDSGVLNRIGCTRSTRLIGKEMEHAVRTTVTIH</sequence>
<comment type="caution">
    <text evidence="2">The sequence shown here is derived from an EMBL/GenBank/DDBJ whole genome shotgun (WGS) entry which is preliminary data.</text>
</comment>
<evidence type="ECO:0000313" key="2">
    <source>
        <dbReference type="EMBL" id="KAK4443988.1"/>
    </source>
</evidence>
<proteinExistence type="predicted"/>
<gene>
    <name evidence="2" type="ORF">QBC34DRAFT_196161</name>
</gene>
<evidence type="ECO:0000259" key="1">
    <source>
        <dbReference type="Pfam" id="PF06985"/>
    </source>
</evidence>
<feature type="domain" description="Heterokaryon incompatibility" evidence="1">
    <location>
        <begin position="257"/>
        <end position="412"/>
    </location>
</feature>
<reference evidence="2" key="2">
    <citation type="submission" date="2023-05" db="EMBL/GenBank/DDBJ databases">
        <authorList>
            <consortium name="Lawrence Berkeley National Laboratory"/>
            <person name="Steindorff A."/>
            <person name="Hensen N."/>
            <person name="Bonometti L."/>
            <person name="Westerberg I."/>
            <person name="Brannstrom I.O."/>
            <person name="Guillou S."/>
            <person name="Cros-Aarteil S."/>
            <person name="Calhoun S."/>
            <person name="Haridas S."/>
            <person name="Kuo A."/>
            <person name="Mondo S."/>
            <person name="Pangilinan J."/>
            <person name="Riley R."/>
            <person name="Labutti K."/>
            <person name="Andreopoulos B."/>
            <person name="Lipzen A."/>
            <person name="Chen C."/>
            <person name="Yanf M."/>
            <person name="Daum C."/>
            <person name="Ng V."/>
            <person name="Clum A."/>
            <person name="Ohm R."/>
            <person name="Martin F."/>
            <person name="Silar P."/>
            <person name="Natvig D."/>
            <person name="Lalanne C."/>
            <person name="Gautier V."/>
            <person name="Ament-Velasquez S.L."/>
            <person name="Kruys A."/>
            <person name="Hutchinson M.I."/>
            <person name="Powell A.J."/>
            <person name="Barry K."/>
            <person name="Miller A.N."/>
            <person name="Grigoriev I.V."/>
            <person name="Debuchy R."/>
            <person name="Gladieux P."/>
            <person name="Thoren M.H."/>
            <person name="Johannesson H."/>
        </authorList>
    </citation>
    <scope>NUCLEOTIDE SEQUENCE</scope>
    <source>
        <strain evidence="2">PSN243</strain>
    </source>
</reference>
<dbReference type="AlphaFoldDB" id="A0AAV9G761"/>
<evidence type="ECO:0000313" key="3">
    <source>
        <dbReference type="Proteomes" id="UP001321760"/>
    </source>
</evidence>
<dbReference type="PANTHER" id="PTHR33112">
    <property type="entry name" value="DOMAIN PROTEIN, PUTATIVE-RELATED"/>
    <property type="match status" value="1"/>
</dbReference>
<reference evidence="2" key="1">
    <citation type="journal article" date="2023" name="Mol. Phylogenet. Evol.">
        <title>Genome-scale phylogeny and comparative genomics of the fungal order Sordariales.</title>
        <authorList>
            <person name="Hensen N."/>
            <person name="Bonometti L."/>
            <person name="Westerberg I."/>
            <person name="Brannstrom I.O."/>
            <person name="Guillou S."/>
            <person name="Cros-Aarteil S."/>
            <person name="Calhoun S."/>
            <person name="Haridas S."/>
            <person name="Kuo A."/>
            <person name="Mondo S."/>
            <person name="Pangilinan J."/>
            <person name="Riley R."/>
            <person name="LaButti K."/>
            <person name="Andreopoulos B."/>
            <person name="Lipzen A."/>
            <person name="Chen C."/>
            <person name="Yan M."/>
            <person name="Daum C."/>
            <person name="Ng V."/>
            <person name="Clum A."/>
            <person name="Steindorff A."/>
            <person name="Ohm R.A."/>
            <person name="Martin F."/>
            <person name="Silar P."/>
            <person name="Natvig D.O."/>
            <person name="Lalanne C."/>
            <person name="Gautier V."/>
            <person name="Ament-Velasquez S.L."/>
            <person name="Kruys A."/>
            <person name="Hutchinson M.I."/>
            <person name="Powell A.J."/>
            <person name="Barry K."/>
            <person name="Miller A.N."/>
            <person name="Grigoriev I.V."/>
            <person name="Debuchy R."/>
            <person name="Gladieux P."/>
            <person name="Hiltunen Thoren M."/>
            <person name="Johannesson H."/>
        </authorList>
    </citation>
    <scope>NUCLEOTIDE SEQUENCE</scope>
    <source>
        <strain evidence="2">PSN243</strain>
    </source>
</reference>
<dbReference type="EMBL" id="MU865983">
    <property type="protein sequence ID" value="KAK4443988.1"/>
    <property type="molecule type" value="Genomic_DNA"/>
</dbReference>
<dbReference type="PANTHER" id="PTHR33112:SF8">
    <property type="entry name" value="HETEROKARYON INCOMPATIBILITY DOMAIN-CONTAINING PROTEIN"/>
    <property type="match status" value="1"/>
</dbReference>
<protein>
    <submittedName>
        <fullName evidence="2">Heterokaryon incompatibility protein-domain-containing protein</fullName>
    </submittedName>
</protein>
<organism evidence="2 3">
    <name type="scientific">Podospora aff. communis PSN243</name>
    <dbReference type="NCBI Taxonomy" id="3040156"/>
    <lineage>
        <taxon>Eukaryota</taxon>
        <taxon>Fungi</taxon>
        <taxon>Dikarya</taxon>
        <taxon>Ascomycota</taxon>
        <taxon>Pezizomycotina</taxon>
        <taxon>Sordariomycetes</taxon>
        <taxon>Sordariomycetidae</taxon>
        <taxon>Sordariales</taxon>
        <taxon>Podosporaceae</taxon>
        <taxon>Podospora</taxon>
    </lineage>
</organism>
<keyword evidence="3" id="KW-1185">Reference proteome</keyword>
<accession>A0AAV9G761</accession>